<dbReference type="GO" id="GO:0006273">
    <property type="term" value="P:lagging strand elongation"/>
    <property type="evidence" value="ECO:0007669"/>
    <property type="project" value="TreeGrafter"/>
</dbReference>
<dbReference type="GO" id="GO:0071897">
    <property type="term" value="P:DNA biosynthetic process"/>
    <property type="evidence" value="ECO:0007669"/>
    <property type="project" value="InterPro"/>
</dbReference>
<dbReference type="InterPro" id="IPR000977">
    <property type="entry name" value="DNA_ligase_ATP-dep"/>
</dbReference>
<dbReference type="EC" id="6.5.1.1" evidence="9"/>
<dbReference type="OrthoDB" id="206088at2759"/>
<keyword evidence="9" id="KW-0227">DNA damage</keyword>
<dbReference type="Pfam" id="PF04675">
    <property type="entry name" value="DNA_ligase_A_N"/>
    <property type="match status" value="1"/>
</dbReference>
<keyword evidence="9" id="KW-0233">DNA recombination</keyword>
<keyword evidence="6 9" id="KW-0067">ATP-binding</keyword>
<dbReference type="AlphaFoldDB" id="A0A165T901"/>
<dbReference type="SUPFAM" id="SSF56091">
    <property type="entry name" value="DNA ligase/mRNA capping enzyme, catalytic domain"/>
    <property type="match status" value="1"/>
</dbReference>
<reference evidence="13 14" key="1">
    <citation type="journal article" date="2016" name="Mol. Biol. Evol.">
        <title>Comparative Genomics of Early-Diverging Mushroom-Forming Fungi Provides Insights into the Origins of Lignocellulose Decay Capabilities.</title>
        <authorList>
            <person name="Nagy L.G."/>
            <person name="Riley R."/>
            <person name="Tritt A."/>
            <person name="Adam C."/>
            <person name="Daum C."/>
            <person name="Floudas D."/>
            <person name="Sun H."/>
            <person name="Yadav J.S."/>
            <person name="Pangilinan J."/>
            <person name="Larsson K.H."/>
            <person name="Matsuura K."/>
            <person name="Barry K."/>
            <person name="Labutti K."/>
            <person name="Kuo R."/>
            <person name="Ohm R.A."/>
            <person name="Bhattacharya S.S."/>
            <person name="Shirouzu T."/>
            <person name="Yoshinaga Y."/>
            <person name="Martin F.M."/>
            <person name="Grigoriev I.V."/>
            <person name="Hibbett D.S."/>
        </authorList>
    </citation>
    <scope>NUCLEOTIDE SEQUENCE [LARGE SCALE GENOMIC DNA]</scope>
    <source>
        <strain evidence="13 14">HHB14362 ss-1</strain>
    </source>
</reference>
<evidence type="ECO:0000313" key="14">
    <source>
        <dbReference type="Proteomes" id="UP000076761"/>
    </source>
</evidence>
<dbReference type="EMBL" id="KV425567">
    <property type="protein sequence ID" value="KZT26321.1"/>
    <property type="molecule type" value="Genomic_DNA"/>
</dbReference>
<dbReference type="Gene3D" id="3.30.1490.70">
    <property type="match status" value="1"/>
</dbReference>
<dbReference type="FunCoup" id="A0A165T901">
    <property type="interactions" value="176"/>
</dbReference>
<sequence>MFQEMPTYPQLVVDPSLLEVDPEIWHPNKPIQYSFLAHALSTLTTTRSRIAIINILTNTLRVILKTHPPSLLPSLYLLSNTLSPAYESIELGLGYAVILKAIQHVSGLPSGALKRLYAKTGDPGDVAFEAKSNVRTLIPHPPLLITGVYDSMLKIARAKGQGAAKQKQSIVEKLLVAARGEEVRFLVRTLFQNLRVGAVRTSILTALARAMVMTPLTIMRDVTPSDLSYYASDTLVAAVRELSFSKSSGKKIKVEDAEDPSKILADKFVTAEALLKRVFVQHPNYDHIAKALVDTGLDGLAEHVPLTIGIPLHPTLGSPTRSLDEIYDRLENLSFAAEFKYDGQRAEIHGWKSSSDGSVLVKIFSRHLEDMTDKYPDIVQLVQDIFTSNSDLQSFIIDTEIVAIDPRNGELRTFQELSARARKDVQMTEIKIAVCVFAFDLLYLDGQILLQDPFRKRRTLLRTRLPPVIPEWKGAARLDHVRSVESEAGREAIEEFWQEAVDSRVEGLMVKLLDSGEILEEPSNKKDRSRRRPLPATYEPDKRTSAWLKLKKDYVTGLGDSLDLVPVGGWHGNGRKVQWWSPILLALYEPSSGKLVAMCKCMSGFSDVFYKAMTEKYADESENCSRQNLWNVDTGGFKPQVYFKPQEVWEIRGADVTVSPVSVAGLRLVSQSRGLSLRFPRFIKVREDKNIEQASTPEFLAQMYRSQQGKGEKGGGMDDGELLDASLESEAQESEADLSNSS</sequence>
<keyword evidence="5 9" id="KW-0547">Nucleotide-binding</keyword>
<dbReference type="InterPro" id="IPR036599">
    <property type="entry name" value="DNA_ligase_N_sf"/>
</dbReference>
<keyword evidence="14" id="KW-1185">Reference proteome</keyword>
<feature type="domain" description="ATP-dependent DNA ligase family profile" evidence="12">
    <location>
        <begin position="427"/>
        <end position="589"/>
    </location>
</feature>
<evidence type="ECO:0000259" key="12">
    <source>
        <dbReference type="PROSITE" id="PS50160"/>
    </source>
</evidence>
<dbReference type="PANTHER" id="PTHR45674:SF9">
    <property type="entry name" value="DNA LIGASE 3"/>
    <property type="match status" value="1"/>
</dbReference>
<dbReference type="InterPro" id="IPR050191">
    <property type="entry name" value="ATP-dep_DNA_ligase"/>
</dbReference>
<evidence type="ECO:0000256" key="7">
    <source>
        <dbReference type="ARBA" id="ARBA00023242"/>
    </source>
</evidence>
<evidence type="ECO:0000256" key="11">
    <source>
        <dbReference type="SAM" id="MobiDB-lite"/>
    </source>
</evidence>
<gene>
    <name evidence="13" type="ORF">NEOLEDRAFT_1197794</name>
</gene>
<keyword evidence="7" id="KW-0539">Nucleus</keyword>
<keyword evidence="4" id="KW-0235">DNA replication</keyword>
<accession>A0A165T901</accession>
<keyword evidence="9" id="KW-0234">DNA repair</keyword>
<dbReference type="Gene3D" id="3.30.470.30">
    <property type="entry name" value="DNA ligase/mRNA capping enzyme"/>
    <property type="match status" value="1"/>
</dbReference>
<dbReference type="SUPFAM" id="SSF117018">
    <property type="entry name" value="ATP-dependent DNA ligase DNA-binding domain"/>
    <property type="match status" value="1"/>
</dbReference>
<dbReference type="PROSITE" id="PS00697">
    <property type="entry name" value="DNA_LIGASE_A1"/>
    <property type="match status" value="1"/>
</dbReference>
<evidence type="ECO:0000256" key="4">
    <source>
        <dbReference type="ARBA" id="ARBA00022705"/>
    </source>
</evidence>
<dbReference type="PANTHER" id="PTHR45674">
    <property type="entry name" value="DNA LIGASE 1/3 FAMILY MEMBER"/>
    <property type="match status" value="1"/>
</dbReference>
<name>A0A165T901_9AGAM</name>
<evidence type="ECO:0000313" key="13">
    <source>
        <dbReference type="EMBL" id="KZT26321.1"/>
    </source>
</evidence>
<dbReference type="Proteomes" id="UP000076761">
    <property type="component" value="Unassembled WGS sequence"/>
</dbReference>
<dbReference type="STRING" id="1314782.A0A165T901"/>
<dbReference type="GO" id="GO:0003677">
    <property type="term" value="F:DNA binding"/>
    <property type="evidence" value="ECO:0007669"/>
    <property type="project" value="InterPro"/>
</dbReference>
<dbReference type="InterPro" id="IPR012340">
    <property type="entry name" value="NA-bd_OB-fold"/>
</dbReference>
<dbReference type="InParanoid" id="A0A165T901"/>
<evidence type="ECO:0000256" key="5">
    <source>
        <dbReference type="ARBA" id="ARBA00022741"/>
    </source>
</evidence>
<evidence type="ECO:0000256" key="6">
    <source>
        <dbReference type="ARBA" id="ARBA00022840"/>
    </source>
</evidence>
<evidence type="ECO:0000256" key="8">
    <source>
        <dbReference type="ARBA" id="ARBA00034003"/>
    </source>
</evidence>
<dbReference type="GO" id="GO:0006310">
    <property type="term" value="P:DNA recombination"/>
    <property type="evidence" value="ECO:0007669"/>
    <property type="project" value="UniProtKB-KW"/>
</dbReference>
<dbReference type="InterPro" id="IPR012310">
    <property type="entry name" value="DNA_ligase_ATP-dep_cent"/>
</dbReference>
<comment type="similarity">
    <text evidence="2 10">Belongs to the ATP-dependent DNA ligase family.</text>
</comment>
<evidence type="ECO:0000256" key="10">
    <source>
        <dbReference type="RuleBase" id="RU004196"/>
    </source>
</evidence>
<dbReference type="GO" id="GO:0006281">
    <property type="term" value="P:DNA repair"/>
    <property type="evidence" value="ECO:0007669"/>
    <property type="project" value="UniProtKB-KW"/>
</dbReference>
<evidence type="ECO:0000256" key="1">
    <source>
        <dbReference type="ARBA" id="ARBA00004123"/>
    </source>
</evidence>
<evidence type="ECO:0000256" key="3">
    <source>
        <dbReference type="ARBA" id="ARBA00022598"/>
    </source>
</evidence>
<dbReference type="NCBIfam" id="TIGR00574">
    <property type="entry name" value="dnl1"/>
    <property type="match status" value="1"/>
</dbReference>
<dbReference type="Gene3D" id="1.10.3260.10">
    <property type="entry name" value="DNA ligase, ATP-dependent, N-terminal domain"/>
    <property type="match status" value="1"/>
</dbReference>
<dbReference type="InterPro" id="IPR016059">
    <property type="entry name" value="DNA_ligase_ATP-dep_CS"/>
</dbReference>
<evidence type="ECO:0000256" key="2">
    <source>
        <dbReference type="ARBA" id="ARBA00007572"/>
    </source>
</evidence>
<evidence type="ECO:0000256" key="9">
    <source>
        <dbReference type="RuleBase" id="RU000617"/>
    </source>
</evidence>
<dbReference type="GO" id="GO:0005524">
    <property type="term" value="F:ATP binding"/>
    <property type="evidence" value="ECO:0007669"/>
    <property type="project" value="UniProtKB-KW"/>
</dbReference>
<organism evidence="13 14">
    <name type="scientific">Neolentinus lepideus HHB14362 ss-1</name>
    <dbReference type="NCBI Taxonomy" id="1314782"/>
    <lineage>
        <taxon>Eukaryota</taxon>
        <taxon>Fungi</taxon>
        <taxon>Dikarya</taxon>
        <taxon>Basidiomycota</taxon>
        <taxon>Agaricomycotina</taxon>
        <taxon>Agaricomycetes</taxon>
        <taxon>Gloeophyllales</taxon>
        <taxon>Gloeophyllaceae</taxon>
        <taxon>Neolentinus</taxon>
    </lineage>
</organism>
<dbReference type="CDD" id="cd07900">
    <property type="entry name" value="Adenylation_DNA_ligase_I_Euk"/>
    <property type="match status" value="1"/>
</dbReference>
<dbReference type="Gene3D" id="2.40.50.140">
    <property type="entry name" value="Nucleic acid-binding proteins"/>
    <property type="match status" value="1"/>
</dbReference>
<dbReference type="Pfam" id="PF04679">
    <property type="entry name" value="DNA_ligase_A_C"/>
    <property type="match status" value="1"/>
</dbReference>
<dbReference type="GO" id="GO:0005634">
    <property type="term" value="C:nucleus"/>
    <property type="evidence" value="ECO:0007669"/>
    <property type="project" value="UniProtKB-SubCell"/>
</dbReference>
<keyword evidence="3 9" id="KW-0436">Ligase</keyword>
<comment type="subcellular location">
    <subcellularLocation>
        <location evidence="1">Nucleus</location>
    </subcellularLocation>
</comment>
<dbReference type="InterPro" id="IPR012308">
    <property type="entry name" value="DNA_ligase_ATP-dep_N"/>
</dbReference>
<proteinExistence type="inferred from homology"/>
<dbReference type="FunFam" id="2.40.50.140:FF:000062">
    <property type="entry name" value="DNA ligase"/>
    <property type="match status" value="1"/>
</dbReference>
<dbReference type="CDD" id="cd07969">
    <property type="entry name" value="OBF_DNA_ligase_I"/>
    <property type="match status" value="1"/>
</dbReference>
<dbReference type="InterPro" id="IPR012309">
    <property type="entry name" value="DNA_ligase_ATP-dep_C"/>
</dbReference>
<protein>
    <recommendedName>
        <fullName evidence="9">DNA ligase</fullName>
        <ecNumber evidence="9">6.5.1.1</ecNumber>
    </recommendedName>
</protein>
<feature type="region of interest" description="Disordered" evidence="11">
    <location>
        <begin position="704"/>
        <end position="742"/>
    </location>
</feature>
<dbReference type="FunFam" id="3.30.470.30:FF:000002">
    <property type="entry name" value="DNA ligase"/>
    <property type="match status" value="1"/>
</dbReference>
<dbReference type="GO" id="GO:0003910">
    <property type="term" value="F:DNA ligase (ATP) activity"/>
    <property type="evidence" value="ECO:0007669"/>
    <property type="project" value="UniProtKB-EC"/>
</dbReference>
<comment type="catalytic activity">
    <reaction evidence="8 9">
        <text>ATP + (deoxyribonucleotide)n-3'-hydroxyl + 5'-phospho-(deoxyribonucleotide)m = (deoxyribonucleotide)n+m + AMP + diphosphate.</text>
        <dbReference type="EC" id="6.5.1.1"/>
    </reaction>
</comment>
<dbReference type="Pfam" id="PF01068">
    <property type="entry name" value="DNA_ligase_A_M"/>
    <property type="match status" value="1"/>
</dbReference>
<dbReference type="SUPFAM" id="SSF50249">
    <property type="entry name" value="Nucleic acid-binding proteins"/>
    <property type="match status" value="1"/>
</dbReference>
<dbReference type="PROSITE" id="PS50160">
    <property type="entry name" value="DNA_LIGASE_A3"/>
    <property type="match status" value="1"/>
</dbReference>